<comment type="caution">
    <text evidence="1">The sequence shown here is derived from an EMBL/GenBank/DDBJ whole genome shotgun (WGS) entry which is preliminary data.</text>
</comment>
<reference evidence="1 2" key="1">
    <citation type="submission" date="2017-03" db="EMBL/GenBank/DDBJ databases">
        <title>Genome sequence of Methanobrevibacter thaueri.</title>
        <authorList>
            <person name="Poehlein A."/>
            <person name="Seedorf H."/>
            <person name="Daniel R."/>
        </authorList>
    </citation>
    <scope>NUCLEOTIDE SEQUENCE [LARGE SCALE GENOMIC DNA]</scope>
    <source>
        <strain evidence="1 2">DSM 11995</strain>
    </source>
</reference>
<evidence type="ECO:0000313" key="1">
    <source>
        <dbReference type="EMBL" id="PWB87524.1"/>
    </source>
</evidence>
<dbReference type="Proteomes" id="UP000251717">
    <property type="component" value="Unassembled WGS sequence"/>
</dbReference>
<dbReference type="EMBL" id="MZGS01000020">
    <property type="protein sequence ID" value="PWB87524.1"/>
    <property type="molecule type" value="Genomic_DNA"/>
</dbReference>
<dbReference type="AlphaFoldDB" id="A0A315XNS5"/>
<evidence type="ECO:0000313" key="2">
    <source>
        <dbReference type="Proteomes" id="UP000251717"/>
    </source>
</evidence>
<protein>
    <submittedName>
        <fullName evidence="1">Uncharacterized protein</fullName>
    </submittedName>
</protein>
<gene>
    <name evidence="1" type="ORF">MBBTH_10900</name>
</gene>
<keyword evidence="2" id="KW-1185">Reference proteome</keyword>
<proteinExistence type="predicted"/>
<accession>A0A315XNS5</accession>
<name>A0A315XNS5_9EURY</name>
<sequence length="86" mass="10403">MELKDLINSHAYGYNLSGLYEYNRISSISTIFIEFESPQLYLTCLIKVPINQRFQLWNFIKKIIIFFKFKIIEGNFLFNFFEINNF</sequence>
<organism evidence="1 2">
    <name type="scientific">Methanobrevibacter thaueri</name>
    <dbReference type="NCBI Taxonomy" id="190975"/>
    <lineage>
        <taxon>Archaea</taxon>
        <taxon>Methanobacteriati</taxon>
        <taxon>Methanobacteriota</taxon>
        <taxon>Methanomada group</taxon>
        <taxon>Methanobacteria</taxon>
        <taxon>Methanobacteriales</taxon>
        <taxon>Methanobacteriaceae</taxon>
        <taxon>Methanobrevibacter</taxon>
    </lineage>
</organism>